<dbReference type="InterPro" id="IPR001214">
    <property type="entry name" value="SET_dom"/>
</dbReference>
<dbReference type="Pfam" id="PF00856">
    <property type="entry name" value="SET"/>
    <property type="match status" value="1"/>
</dbReference>
<evidence type="ECO:0000259" key="1">
    <source>
        <dbReference type="Pfam" id="PF00856"/>
    </source>
</evidence>
<protein>
    <recommendedName>
        <fullName evidence="1">SET domain-containing protein</fullName>
    </recommendedName>
</protein>
<accession>A0A7S2KC40</accession>
<dbReference type="SUPFAM" id="SSF82199">
    <property type="entry name" value="SET domain"/>
    <property type="match status" value="1"/>
</dbReference>
<dbReference type="AlphaFoldDB" id="A0A7S2KC40"/>
<dbReference type="EMBL" id="HBGZ01001418">
    <property type="protein sequence ID" value="CAD9572468.1"/>
    <property type="molecule type" value="Transcribed_RNA"/>
</dbReference>
<dbReference type="InterPro" id="IPR046341">
    <property type="entry name" value="SET_dom_sf"/>
</dbReference>
<evidence type="ECO:0000313" key="2">
    <source>
        <dbReference type="EMBL" id="CAD9572468.1"/>
    </source>
</evidence>
<reference evidence="2" key="1">
    <citation type="submission" date="2021-01" db="EMBL/GenBank/DDBJ databases">
        <authorList>
            <person name="Corre E."/>
            <person name="Pelletier E."/>
            <person name="Niang G."/>
            <person name="Scheremetjew M."/>
            <person name="Finn R."/>
            <person name="Kale V."/>
            <person name="Holt S."/>
            <person name="Cochrane G."/>
            <person name="Meng A."/>
            <person name="Brown T."/>
            <person name="Cohen L."/>
        </authorList>
    </citation>
    <scope>NUCLEOTIDE SEQUENCE</scope>
    <source>
        <strain evidence="2">SM1012Den-03</strain>
    </source>
</reference>
<proteinExistence type="predicted"/>
<feature type="domain" description="SET" evidence="1">
    <location>
        <begin position="5"/>
        <end position="113"/>
    </location>
</feature>
<sequence length="133" mass="15202">MGRRRGLFASRDMRKGEVVHDGTDSDVVFPDAMAYRRFVFALPRKAACDITEWTWAQRLEQNGPMMIMLAINASAMLNPSFTSEEANVLPETSTSQLYYSTRNIKRGEEILTDLTFRDWTNFAATDLGLQGRW</sequence>
<gene>
    <name evidence="2" type="ORF">SMAR0320_LOCUS1021</name>
</gene>
<name>A0A7S2KC40_9STRA</name>
<dbReference type="Gene3D" id="2.170.270.10">
    <property type="entry name" value="SET domain"/>
    <property type="match status" value="1"/>
</dbReference>
<organism evidence="2">
    <name type="scientific">Skeletonema marinoi</name>
    <dbReference type="NCBI Taxonomy" id="267567"/>
    <lineage>
        <taxon>Eukaryota</taxon>
        <taxon>Sar</taxon>
        <taxon>Stramenopiles</taxon>
        <taxon>Ochrophyta</taxon>
        <taxon>Bacillariophyta</taxon>
        <taxon>Coscinodiscophyceae</taxon>
        <taxon>Thalassiosirophycidae</taxon>
        <taxon>Thalassiosirales</taxon>
        <taxon>Skeletonemataceae</taxon>
        <taxon>Skeletonema</taxon>
        <taxon>Skeletonema marinoi-dohrnii complex</taxon>
    </lineage>
</organism>